<evidence type="ECO:0000256" key="1">
    <source>
        <dbReference type="SAM" id="Coils"/>
    </source>
</evidence>
<feature type="coiled-coil region" evidence="1">
    <location>
        <begin position="147"/>
        <end position="298"/>
    </location>
</feature>
<dbReference type="PANTHER" id="PTHR45615">
    <property type="entry name" value="MYOSIN HEAVY CHAIN, NON-MUSCLE"/>
    <property type="match status" value="1"/>
</dbReference>
<comment type="caution">
    <text evidence="3">The sequence shown here is derived from an EMBL/GenBank/DDBJ whole genome shotgun (WGS) entry which is preliminary data.</text>
</comment>
<reference evidence="3" key="2">
    <citation type="submission" date="2023-06" db="EMBL/GenBank/DDBJ databases">
        <authorList>
            <consortium name="Lawrence Berkeley National Laboratory"/>
            <person name="Mondo S.J."/>
            <person name="Hensen N."/>
            <person name="Bonometti L."/>
            <person name="Westerberg I."/>
            <person name="Brannstrom I.O."/>
            <person name="Guillou S."/>
            <person name="Cros-Aarteil S."/>
            <person name="Calhoun S."/>
            <person name="Haridas S."/>
            <person name="Kuo A."/>
            <person name="Pangilinan J."/>
            <person name="Riley R."/>
            <person name="Labutti K."/>
            <person name="Andreopoulos B."/>
            <person name="Lipzen A."/>
            <person name="Chen C."/>
            <person name="Yanf M."/>
            <person name="Daum C."/>
            <person name="Ng V."/>
            <person name="Clum A."/>
            <person name="Steindorff A."/>
            <person name="Ohm R."/>
            <person name="Martin F."/>
            <person name="Silar P."/>
            <person name="Natvig D."/>
            <person name="Lalanne C."/>
            <person name="Gautier V."/>
            <person name="Ament-Velasquez S.L."/>
            <person name="Kruys A."/>
            <person name="Hutchinson M.I."/>
            <person name="Powell A.J."/>
            <person name="Barry K."/>
            <person name="Miller A.N."/>
            <person name="Grigoriev I.V."/>
            <person name="Debuchy R."/>
            <person name="Gladieux P."/>
            <person name="Thoren M.H."/>
            <person name="Johannesson H."/>
        </authorList>
    </citation>
    <scope>NUCLEOTIDE SEQUENCE</scope>
    <source>
        <strain evidence="3">CBS 626.80</strain>
    </source>
</reference>
<feature type="region of interest" description="Disordered" evidence="2">
    <location>
        <begin position="337"/>
        <end position="358"/>
    </location>
</feature>
<reference evidence="3" key="1">
    <citation type="journal article" date="2023" name="Mol. Phylogenet. Evol.">
        <title>Genome-scale phylogeny and comparative genomics of the fungal order Sordariales.</title>
        <authorList>
            <person name="Hensen N."/>
            <person name="Bonometti L."/>
            <person name="Westerberg I."/>
            <person name="Brannstrom I.O."/>
            <person name="Guillou S."/>
            <person name="Cros-Aarteil S."/>
            <person name="Calhoun S."/>
            <person name="Haridas S."/>
            <person name="Kuo A."/>
            <person name="Mondo S."/>
            <person name="Pangilinan J."/>
            <person name="Riley R."/>
            <person name="LaButti K."/>
            <person name="Andreopoulos B."/>
            <person name="Lipzen A."/>
            <person name="Chen C."/>
            <person name="Yan M."/>
            <person name="Daum C."/>
            <person name="Ng V."/>
            <person name="Clum A."/>
            <person name="Steindorff A."/>
            <person name="Ohm R.A."/>
            <person name="Martin F."/>
            <person name="Silar P."/>
            <person name="Natvig D.O."/>
            <person name="Lalanne C."/>
            <person name="Gautier V."/>
            <person name="Ament-Velasquez S.L."/>
            <person name="Kruys A."/>
            <person name="Hutchinson M.I."/>
            <person name="Powell A.J."/>
            <person name="Barry K."/>
            <person name="Miller A.N."/>
            <person name="Grigoriev I.V."/>
            <person name="Debuchy R."/>
            <person name="Gladieux P."/>
            <person name="Hiltunen Thoren M."/>
            <person name="Johannesson H."/>
        </authorList>
    </citation>
    <scope>NUCLEOTIDE SEQUENCE</scope>
    <source>
        <strain evidence="3">CBS 626.80</strain>
    </source>
</reference>
<keyword evidence="1" id="KW-0175">Coiled coil</keyword>
<gene>
    <name evidence="3" type="ORF">QBC32DRAFT_367535</name>
</gene>
<dbReference type="PANTHER" id="PTHR45615:SF80">
    <property type="entry name" value="GRIP DOMAIN-CONTAINING PROTEIN"/>
    <property type="match status" value="1"/>
</dbReference>
<proteinExistence type="predicted"/>
<dbReference type="AlphaFoldDB" id="A0AAN6SJU7"/>
<accession>A0AAN6SJU7</accession>
<dbReference type="Proteomes" id="UP001303222">
    <property type="component" value="Unassembled WGS sequence"/>
</dbReference>
<evidence type="ECO:0000313" key="3">
    <source>
        <dbReference type="EMBL" id="KAK3955671.1"/>
    </source>
</evidence>
<keyword evidence="4" id="KW-1185">Reference proteome</keyword>
<evidence type="ECO:0000256" key="2">
    <source>
        <dbReference type="SAM" id="MobiDB-lite"/>
    </source>
</evidence>
<protein>
    <submittedName>
        <fullName evidence="3">Uncharacterized protein</fullName>
    </submittedName>
</protein>
<organism evidence="3 4">
    <name type="scientific">Pseudoneurospora amorphoporcata</name>
    <dbReference type="NCBI Taxonomy" id="241081"/>
    <lineage>
        <taxon>Eukaryota</taxon>
        <taxon>Fungi</taxon>
        <taxon>Dikarya</taxon>
        <taxon>Ascomycota</taxon>
        <taxon>Pezizomycotina</taxon>
        <taxon>Sordariomycetes</taxon>
        <taxon>Sordariomycetidae</taxon>
        <taxon>Sordariales</taxon>
        <taxon>Sordariaceae</taxon>
        <taxon>Pseudoneurospora</taxon>
    </lineage>
</organism>
<feature type="coiled-coil region" evidence="1">
    <location>
        <begin position="391"/>
        <end position="418"/>
    </location>
</feature>
<evidence type="ECO:0000313" key="4">
    <source>
        <dbReference type="Proteomes" id="UP001303222"/>
    </source>
</evidence>
<dbReference type="EMBL" id="MU859073">
    <property type="protein sequence ID" value="KAK3955671.1"/>
    <property type="molecule type" value="Genomic_DNA"/>
</dbReference>
<name>A0AAN6SJU7_9PEZI</name>
<sequence length="507" mass="57499">MLSLRCPLISTHAFHTSDEEGLLGHNSPPAFCRGIFSDDRDVPPPPYTAEEQPGQPQMPQQVYVPARVYRPDRDTLFLHVQLGHMEVSRQRFETEVRVMQYYWGSMISPRQYLGGIYPEYVRDFREFFVDCYMWNKYIHIDESARTAELTKLRLVKAEAEVQHLRSKYEKLNKETQELKQALAERNAIAAAYNDVIKGLKQEVEQAEVAREVTEQTMASKVAGLEAELRQAKKESAAQLEEERVHLQALASELKKFQYDNAEQNVKLSNKITKLEEQNDSLEEQLQKQHELLNKKVKEQGQVTARTLKFASIDDTLAKVEAQTQSTRVHNVKIKEKKEGIQDKSKAKAAADNTSGSMSDKMTCTELELECSRLRDLVARRNSETGHLHVRAQNLARRTREAEEKERELEAKEEGVKKDIAVVLTKAGHVKRVGKVVCLLVKKSPVPALCDSLAGMLENLEKAVKKLEDDMGPGVVDTNGGPTLFLASSNVNINRKVLDGRQSYVKSQ</sequence>